<reference evidence="2 3" key="1">
    <citation type="journal article" date="2016" name="Mol. Biol. Evol.">
        <title>Comparative Genomics of Early-Diverging Mushroom-Forming Fungi Provides Insights into the Origins of Lignocellulose Decay Capabilities.</title>
        <authorList>
            <person name="Nagy L.G."/>
            <person name="Riley R."/>
            <person name="Tritt A."/>
            <person name="Adam C."/>
            <person name="Daum C."/>
            <person name="Floudas D."/>
            <person name="Sun H."/>
            <person name="Yadav J.S."/>
            <person name="Pangilinan J."/>
            <person name="Larsson K.H."/>
            <person name="Matsuura K."/>
            <person name="Barry K."/>
            <person name="Labutti K."/>
            <person name="Kuo R."/>
            <person name="Ohm R.A."/>
            <person name="Bhattacharya S.S."/>
            <person name="Shirouzu T."/>
            <person name="Yoshinaga Y."/>
            <person name="Martin F.M."/>
            <person name="Grigoriev I.V."/>
            <person name="Hibbett D.S."/>
        </authorList>
    </citation>
    <scope>NUCLEOTIDE SEQUENCE [LARGE SCALE GENOMIC DNA]</scope>
    <source>
        <strain evidence="2 3">HHB10207 ss-3</strain>
    </source>
</reference>
<organism evidence="2 3">
    <name type="scientific">Sistotremastrum suecicum HHB10207 ss-3</name>
    <dbReference type="NCBI Taxonomy" id="1314776"/>
    <lineage>
        <taxon>Eukaryota</taxon>
        <taxon>Fungi</taxon>
        <taxon>Dikarya</taxon>
        <taxon>Basidiomycota</taxon>
        <taxon>Agaricomycotina</taxon>
        <taxon>Agaricomycetes</taxon>
        <taxon>Sistotremastrales</taxon>
        <taxon>Sistotremastraceae</taxon>
        <taxon>Sistotremastrum</taxon>
    </lineage>
</organism>
<feature type="region of interest" description="Disordered" evidence="1">
    <location>
        <begin position="99"/>
        <end position="119"/>
    </location>
</feature>
<evidence type="ECO:0000313" key="3">
    <source>
        <dbReference type="Proteomes" id="UP000076798"/>
    </source>
</evidence>
<feature type="compositionally biased region" description="Basic and acidic residues" evidence="1">
    <location>
        <begin position="39"/>
        <end position="48"/>
    </location>
</feature>
<accession>A0A166F4J2</accession>
<keyword evidence="3" id="KW-1185">Reference proteome</keyword>
<dbReference type="Proteomes" id="UP000076798">
    <property type="component" value="Unassembled WGS sequence"/>
</dbReference>
<protein>
    <submittedName>
        <fullName evidence="2">Uncharacterized protein</fullName>
    </submittedName>
</protein>
<dbReference type="AlphaFoldDB" id="A0A166F4J2"/>
<sequence>MSALCALINVSHGCRPALVARAKFRPATFELSNVVKAGAESRMKESREPTSGIPVRQLAPRPTNHESARARGPGTLASRAGIVWTGAERYKNGIVEPLPTLNAATTPDSADPTPQHPIG</sequence>
<evidence type="ECO:0000313" key="2">
    <source>
        <dbReference type="EMBL" id="KZT40273.1"/>
    </source>
</evidence>
<feature type="region of interest" description="Disordered" evidence="1">
    <location>
        <begin position="38"/>
        <end position="75"/>
    </location>
</feature>
<dbReference type="EMBL" id="KV428035">
    <property type="protein sequence ID" value="KZT40273.1"/>
    <property type="molecule type" value="Genomic_DNA"/>
</dbReference>
<proteinExistence type="predicted"/>
<gene>
    <name evidence="2" type="ORF">SISSUDRAFT_1044516</name>
</gene>
<name>A0A166F4J2_9AGAM</name>
<evidence type="ECO:0000256" key="1">
    <source>
        <dbReference type="SAM" id="MobiDB-lite"/>
    </source>
</evidence>